<evidence type="ECO:0000313" key="3">
    <source>
        <dbReference type="Proteomes" id="UP000027138"/>
    </source>
</evidence>
<feature type="region of interest" description="Disordered" evidence="1">
    <location>
        <begin position="219"/>
        <end position="254"/>
    </location>
</feature>
<feature type="compositionally biased region" description="Low complexity" evidence="1">
    <location>
        <begin position="223"/>
        <end position="252"/>
    </location>
</feature>
<dbReference type="EMBL" id="KK914352">
    <property type="protein sequence ID" value="KDP39435.1"/>
    <property type="molecule type" value="Genomic_DNA"/>
</dbReference>
<dbReference type="Proteomes" id="UP000027138">
    <property type="component" value="Unassembled WGS sequence"/>
</dbReference>
<name>A0A067L4K8_JATCU</name>
<reference evidence="2 3" key="1">
    <citation type="journal article" date="2014" name="PLoS ONE">
        <title>Global Analysis of Gene Expression Profiles in Physic Nut (Jatropha curcas L.) Seedlings Exposed to Salt Stress.</title>
        <authorList>
            <person name="Zhang L."/>
            <person name="Zhang C."/>
            <person name="Wu P."/>
            <person name="Chen Y."/>
            <person name="Li M."/>
            <person name="Jiang H."/>
            <person name="Wu G."/>
        </authorList>
    </citation>
    <scope>NUCLEOTIDE SEQUENCE [LARGE SCALE GENOMIC DNA]</scope>
    <source>
        <strain evidence="3">cv. GZQX0401</strain>
        <tissue evidence="2">Young leaves</tissue>
    </source>
</reference>
<dbReference type="OrthoDB" id="776574at2759"/>
<accession>A0A067L4K8</accession>
<gene>
    <name evidence="2" type="ORF">JCGZ_03717</name>
</gene>
<organism evidence="2 3">
    <name type="scientific">Jatropha curcas</name>
    <name type="common">Barbados nut</name>
    <dbReference type="NCBI Taxonomy" id="180498"/>
    <lineage>
        <taxon>Eukaryota</taxon>
        <taxon>Viridiplantae</taxon>
        <taxon>Streptophyta</taxon>
        <taxon>Embryophyta</taxon>
        <taxon>Tracheophyta</taxon>
        <taxon>Spermatophyta</taxon>
        <taxon>Magnoliopsida</taxon>
        <taxon>eudicotyledons</taxon>
        <taxon>Gunneridae</taxon>
        <taxon>Pentapetalae</taxon>
        <taxon>rosids</taxon>
        <taxon>fabids</taxon>
        <taxon>Malpighiales</taxon>
        <taxon>Euphorbiaceae</taxon>
        <taxon>Crotonoideae</taxon>
        <taxon>Jatropheae</taxon>
        <taxon>Jatropha</taxon>
    </lineage>
</organism>
<sequence length="278" mass="31753">MASEEFNFWGVGQSQYYESITDEDGSEREFGGNFEQEFDDFSVGLWKTNTSRNVRNETSRLLPVNHPHSNISPKPESKAMAEARKELMEKINDMPESSYELSLKDIVDEKEQLALQRENEEKEKAIEGTGFDLNTSETQIKKQSKKNIKNIAKSDRISRTGSMGKESFLIKMFIPSTFSWKKKTSENDPKAFRKPSFHVQESHVDEEWGIKRFLSAGDRKRSNTSSTSRSSSSSSTNSSRCTSSSSSKSSRSFSPGCWPFFCTRKSKHMRDRGRGCFF</sequence>
<evidence type="ECO:0000256" key="1">
    <source>
        <dbReference type="SAM" id="MobiDB-lite"/>
    </source>
</evidence>
<keyword evidence="3" id="KW-1185">Reference proteome</keyword>
<protein>
    <submittedName>
        <fullName evidence="2">Uncharacterized protein</fullName>
    </submittedName>
</protein>
<dbReference type="AlphaFoldDB" id="A0A067L4K8"/>
<dbReference type="KEGG" id="jcu:105632764"/>
<dbReference type="PANTHER" id="PTHR34193:SF10">
    <property type="entry name" value="DUF1645 FAMILY PROTEIN"/>
    <property type="match status" value="1"/>
</dbReference>
<dbReference type="STRING" id="180498.A0A067L4K8"/>
<evidence type="ECO:0000313" key="2">
    <source>
        <dbReference type="EMBL" id="KDP39435.1"/>
    </source>
</evidence>
<dbReference type="PANTHER" id="PTHR34193">
    <property type="entry name" value="OS11G0199801 PROTEIN"/>
    <property type="match status" value="1"/>
</dbReference>
<proteinExistence type="predicted"/>